<dbReference type="PANTHER" id="PTHR10900">
    <property type="entry name" value="PERIOSTIN-RELATED"/>
    <property type="match status" value="1"/>
</dbReference>
<feature type="domain" description="FAS1" evidence="8">
    <location>
        <begin position="34"/>
        <end position="165"/>
    </location>
</feature>
<protein>
    <submittedName>
        <fullName evidence="9">LPXTG-motif cell wall-anchored protein</fullName>
    </submittedName>
</protein>
<organism evidence="9 10">
    <name type="scientific">Salinicoccus kekensis</name>
    <dbReference type="NCBI Taxonomy" id="714307"/>
    <lineage>
        <taxon>Bacteria</taxon>
        <taxon>Bacillati</taxon>
        <taxon>Bacillota</taxon>
        <taxon>Bacilli</taxon>
        <taxon>Bacillales</taxon>
        <taxon>Staphylococcaceae</taxon>
        <taxon>Salinicoccus</taxon>
    </lineage>
</organism>
<sequence length="219" mass="23637">MVKATKGFFIVLAAMMVSLSFASVISADEHGEEPGTIVDIAAGNEDFSILVAALQKAELVETLQGEGPYTVFAPTNEAFAQLLSDLDITQEELLAQPDLANVLLYHVVEGGVFAGDLEDGMEAPTVNGETLMFDLSDGAMVNDSNIVDTDIEASNGVIHVVDSVLVPSNFTLQDVQMDESEVPDTGVQTNNMMIIGVFMTAIAFFYVFFRKEVRTEKNK</sequence>
<dbReference type="EMBL" id="OBQF01000003">
    <property type="protein sequence ID" value="SOC41618.1"/>
    <property type="molecule type" value="Genomic_DNA"/>
</dbReference>
<name>A0A285UJP5_9STAP</name>
<dbReference type="Pfam" id="PF00746">
    <property type="entry name" value="Gram_pos_anchor"/>
    <property type="match status" value="1"/>
</dbReference>
<keyword evidence="6" id="KW-0812">Transmembrane</keyword>
<evidence type="ECO:0000313" key="9">
    <source>
        <dbReference type="EMBL" id="SOC41618.1"/>
    </source>
</evidence>
<feature type="transmembrane region" description="Helical" evidence="6">
    <location>
        <begin position="192"/>
        <end position="209"/>
    </location>
</feature>
<dbReference type="SUPFAM" id="SSF82153">
    <property type="entry name" value="FAS1 domain"/>
    <property type="match status" value="1"/>
</dbReference>
<dbReference type="GO" id="GO:0005615">
    <property type="term" value="C:extracellular space"/>
    <property type="evidence" value="ECO:0007669"/>
    <property type="project" value="TreeGrafter"/>
</dbReference>
<comment type="subcellular location">
    <subcellularLocation>
        <location evidence="1">Secreted</location>
        <location evidence="1">Cell wall</location>
        <topology evidence="1">Peptidoglycan-anchor</topology>
    </subcellularLocation>
</comment>
<reference evidence="10" key="1">
    <citation type="submission" date="2017-08" db="EMBL/GenBank/DDBJ databases">
        <authorList>
            <person name="Varghese N."/>
            <person name="Submissions S."/>
        </authorList>
    </citation>
    <scope>NUCLEOTIDE SEQUENCE [LARGE SCALE GENOMIC DNA]</scope>
    <source>
        <strain evidence="10">DSM 23173</strain>
    </source>
</reference>
<feature type="signal peptide" evidence="7">
    <location>
        <begin position="1"/>
        <end position="22"/>
    </location>
</feature>
<evidence type="ECO:0000256" key="3">
    <source>
        <dbReference type="ARBA" id="ARBA00022525"/>
    </source>
</evidence>
<dbReference type="RefSeq" id="WP_143544297.1">
    <property type="nucleotide sequence ID" value="NZ_OBQF01000003.1"/>
</dbReference>
<evidence type="ECO:0000256" key="7">
    <source>
        <dbReference type="SAM" id="SignalP"/>
    </source>
</evidence>
<keyword evidence="10" id="KW-1185">Reference proteome</keyword>
<evidence type="ECO:0000313" key="10">
    <source>
        <dbReference type="Proteomes" id="UP000219412"/>
    </source>
</evidence>
<evidence type="ECO:0000256" key="2">
    <source>
        <dbReference type="ARBA" id="ARBA00022512"/>
    </source>
</evidence>
<feature type="chain" id="PRO_5038720165" evidence="7">
    <location>
        <begin position="23"/>
        <end position="219"/>
    </location>
</feature>
<evidence type="ECO:0000256" key="4">
    <source>
        <dbReference type="ARBA" id="ARBA00022729"/>
    </source>
</evidence>
<dbReference type="PANTHER" id="PTHR10900:SF77">
    <property type="entry name" value="FI19380P1"/>
    <property type="match status" value="1"/>
</dbReference>
<gene>
    <name evidence="9" type="ORF">SAMN05878391_1342</name>
</gene>
<dbReference type="InterPro" id="IPR050904">
    <property type="entry name" value="Adhesion/Biosynth-related"/>
</dbReference>
<keyword evidence="3" id="KW-0964">Secreted</keyword>
<proteinExistence type="predicted"/>
<dbReference type="InterPro" id="IPR019931">
    <property type="entry name" value="LPXTG_anchor"/>
</dbReference>
<dbReference type="InterPro" id="IPR036378">
    <property type="entry name" value="FAS1_dom_sf"/>
</dbReference>
<keyword evidence="6" id="KW-1133">Transmembrane helix</keyword>
<keyword evidence="6" id="KW-0472">Membrane</keyword>
<evidence type="ECO:0000259" key="8">
    <source>
        <dbReference type="PROSITE" id="PS50213"/>
    </source>
</evidence>
<keyword evidence="4 7" id="KW-0732">Signal</keyword>
<dbReference type="PROSITE" id="PS50213">
    <property type="entry name" value="FAS1"/>
    <property type="match status" value="1"/>
</dbReference>
<evidence type="ECO:0000256" key="5">
    <source>
        <dbReference type="ARBA" id="ARBA00023088"/>
    </source>
</evidence>
<dbReference type="NCBIfam" id="TIGR01167">
    <property type="entry name" value="LPXTG_anchor"/>
    <property type="match status" value="1"/>
</dbReference>
<keyword evidence="2" id="KW-0134">Cell wall</keyword>
<dbReference type="FunFam" id="2.30.180.10:FF:000032">
    <property type="entry name" value="Fasciclin domain-containing protein, putative"/>
    <property type="match status" value="1"/>
</dbReference>
<dbReference type="OrthoDB" id="9800666at2"/>
<dbReference type="Gene3D" id="2.30.180.10">
    <property type="entry name" value="FAS1 domain"/>
    <property type="match status" value="1"/>
</dbReference>
<dbReference type="Proteomes" id="UP000219412">
    <property type="component" value="Unassembled WGS sequence"/>
</dbReference>
<dbReference type="AlphaFoldDB" id="A0A285UJP5"/>
<keyword evidence="5" id="KW-0572">Peptidoglycan-anchor</keyword>
<accession>A0A285UJP5</accession>
<dbReference type="SMART" id="SM00554">
    <property type="entry name" value="FAS1"/>
    <property type="match status" value="1"/>
</dbReference>
<evidence type="ECO:0000256" key="1">
    <source>
        <dbReference type="ARBA" id="ARBA00004168"/>
    </source>
</evidence>
<dbReference type="Pfam" id="PF02469">
    <property type="entry name" value="Fasciclin"/>
    <property type="match status" value="1"/>
</dbReference>
<dbReference type="InterPro" id="IPR000782">
    <property type="entry name" value="FAS1_domain"/>
</dbReference>
<evidence type="ECO:0000256" key="6">
    <source>
        <dbReference type="SAM" id="Phobius"/>
    </source>
</evidence>